<dbReference type="EMBL" id="JAVREQ010000003">
    <property type="protein sequence ID" value="MDT0378273.1"/>
    <property type="molecule type" value="Genomic_DNA"/>
</dbReference>
<comment type="caution">
    <text evidence="1">The sequence shown here is derived from an EMBL/GenBank/DDBJ whole genome shotgun (WGS) entry which is preliminary data.</text>
</comment>
<proteinExistence type="predicted"/>
<sequence>MSTGALARVVRGAGARRAARAAEHCDMCRAPVAATHRHMLDTARGEMLCVCVPCTLLFEQQAASNGHFRLVPRRRRRLAPLSTESLGVPVGLAFFVPDADGGVEAHFPGPAGPAQAEVDAAAWRRLGEEHPELAALEPGVQALLVNTVRGQQHHWIVPLDDCFRLVALVRQEWRGLSGGGRVWPEVERFFTELTEDD</sequence>
<dbReference type="InterPro" id="IPR045991">
    <property type="entry name" value="DUF5947"/>
</dbReference>
<dbReference type="Pfam" id="PF19372">
    <property type="entry name" value="DUF5947"/>
    <property type="match status" value="1"/>
</dbReference>
<evidence type="ECO:0000313" key="1">
    <source>
        <dbReference type="EMBL" id="MDT0378273.1"/>
    </source>
</evidence>
<protein>
    <submittedName>
        <fullName evidence="1">DUF5947 family protein</fullName>
    </submittedName>
</protein>
<accession>A0ABU2NRL5</accession>
<dbReference type="RefSeq" id="WP_311672180.1">
    <property type="nucleotide sequence ID" value="NZ_JAVREQ010000003.1"/>
</dbReference>
<keyword evidence="2" id="KW-1185">Reference proteome</keyword>
<name>A0ABU2NRL5_9ACTN</name>
<organism evidence="1 2">
    <name type="scientific">Streptomyces hazeniae</name>
    <dbReference type="NCBI Taxonomy" id="3075538"/>
    <lineage>
        <taxon>Bacteria</taxon>
        <taxon>Bacillati</taxon>
        <taxon>Actinomycetota</taxon>
        <taxon>Actinomycetes</taxon>
        <taxon>Kitasatosporales</taxon>
        <taxon>Streptomycetaceae</taxon>
        <taxon>Streptomyces</taxon>
    </lineage>
</organism>
<dbReference type="Proteomes" id="UP001183414">
    <property type="component" value="Unassembled WGS sequence"/>
</dbReference>
<reference evidence="2" key="1">
    <citation type="submission" date="2023-07" db="EMBL/GenBank/DDBJ databases">
        <title>30 novel species of actinomycetes from the DSMZ collection.</title>
        <authorList>
            <person name="Nouioui I."/>
        </authorList>
    </citation>
    <scope>NUCLEOTIDE SEQUENCE [LARGE SCALE GENOMIC DNA]</scope>
    <source>
        <strain evidence="2">DSM 42041</strain>
    </source>
</reference>
<evidence type="ECO:0000313" key="2">
    <source>
        <dbReference type="Proteomes" id="UP001183414"/>
    </source>
</evidence>
<gene>
    <name evidence="1" type="ORF">RM572_05705</name>
</gene>